<evidence type="ECO:0000256" key="6">
    <source>
        <dbReference type="ARBA" id="ARBA00022692"/>
    </source>
</evidence>
<evidence type="ECO:0000256" key="5">
    <source>
        <dbReference type="ARBA" id="ARBA00022679"/>
    </source>
</evidence>
<sequence>MKTTDFLRDKAFFTVIMLFTVIFESAVLLAFNISTYLVSMLFSLHVMGMCGALAYEYMKKCRFYSNVVERSEAIDKKHLISEMVFRPTFMEGEIFYDVLQMANKSMNDEISRYKTLSEEYKEYIETWVHEVKTPISSSRLIIENNRNDVTSSLLEELDRIDRFVEQALYYSKISNMENDYIIKRLNLEQMVNDSIRRHSKVLIENRAGISKENLSGLHVYADIKWIRFVLGQIIENAVKYKGEDFKIRFCAREEEAGTVLSIKDNGMGITQKDIGKVFEKGFTGENGRISRKSTGIGLYLCRKLCRKMGLKIDIESSVGEGTTVDIYFPQNKMLQFEES</sequence>
<dbReference type="SUPFAM" id="SSF47384">
    <property type="entry name" value="Homodimeric domain of signal transducing histidine kinase"/>
    <property type="match status" value="1"/>
</dbReference>
<comment type="subcellular location">
    <subcellularLocation>
        <location evidence="2">Cell membrane</location>
        <topology evidence="2">Multi-pass membrane protein</topology>
    </subcellularLocation>
</comment>
<dbReference type="GO" id="GO:0016036">
    <property type="term" value="P:cellular response to phosphate starvation"/>
    <property type="evidence" value="ECO:0007669"/>
    <property type="project" value="TreeGrafter"/>
</dbReference>
<reference evidence="13 14" key="1">
    <citation type="submission" date="2014-03" db="EMBL/GenBank/DDBJ databases">
        <title>Genome sequence of Clostridium litorale W6, DSM 5388.</title>
        <authorList>
            <person name="Poehlein A."/>
            <person name="Jagirdar A."/>
            <person name="Khonsari B."/>
            <person name="Chibani C.M."/>
            <person name="Gutierrez Gutierrez D.A."/>
            <person name="Davydova E."/>
            <person name="Alghaithi H.S."/>
            <person name="Nair K.P."/>
            <person name="Dhamotharan K."/>
            <person name="Chandran L."/>
            <person name="G W."/>
            <person name="Daniel R."/>
        </authorList>
    </citation>
    <scope>NUCLEOTIDE SEQUENCE [LARGE SCALE GENOMIC DNA]</scope>
    <source>
        <strain evidence="13 14">W6</strain>
    </source>
</reference>
<keyword evidence="8 11" id="KW-1133">Transmembrane helix</keyword>
<evidence type="ECO:0000313" key="13">
    <source>
        <dbReference type="EMBL" id="KDR95629.1"/>
    </source>
</evidence>
<dbReference type="PANTHER" id="PTHR45453:SF2">
    <property type="entry name" value="HISTIDINE KINASE"/>
    <property type="match status" value="1"/>
</dbReference>
<dbReference type="EMBL" id="JJMM01000010">
    <property type="protein sequence ID" value="KDR95629.1"/>
    <property type="molecule type" value="Genomic_DNA"/>
</dbReference>
<name>A0A069RF33_PEPLI</name>
<dbReference type="InterPro" id="IPR036890">
    <property type="entry name" value="HATPase_C_sf"/>
</dbReference>
<evidence type="ECO:0000256" key="4">
    <source>
        <dbReference type="ARBA" id="ARBA00022475"/>
    </source>
</evidence>
<dbReference type="STRING" id="1121324.CLIT_10c03560"/>
<keyword evidence="10 11" id="KW-0472">Membrane</keyword>
<dbReference type="Proteomes" id="UP000027946">
    <property type="component" value="Unassembled WGS sequence"/>
</dbReference>
<comment type="caution">
    <text evidence="13">The sequence shown here is derived from an EMBL/GenBank/DDBJ whole genome shotgun (WGS) entry which is preliminary data.</text>
</comment>
<dbReference type="SUPFAM" id="SSF55874">
    <property type="entry name" value="ATPase domain of HSP90 chaperone/DNA topoisomerase II/histidine kinase"/>
    <property type="match status" value="1"/>
</dbReference>
<keyword evidence="6 11" id="KW-0812">Transmembrane</keyword>
<accession>A0A069RF33</accession>
<dbReference type="AlphaFoldDB" id="A0A069RF33"/>
<dbReference type="PRINTS" id="PR00344">
    <property type="entry name" value="BCTRLSENSOR"/>
</dbReference>
<protein>
    <recommendedName>
        <fullName evidence="3">histidine kinase</fullName>
        <ecNumber evidence="3">2.7.13.3</ecNumber>
    </recommendedName>
</protein>
<evidence type="ECO:0000256" key="10">
    <source>
        <dbReference type="ARBA" id="ARBA00023136"/>
    </source>
</evidence>
<dbReference type="InterPro" id="IPR050351">
    <property type="entry name" value="BphY/WalK/GraS-like"/>
</dbReference>
<dbReference type="GO" id="GO:0000155">
    <property type="term" value="F:phosphorelay sensor kinase activity"/>
    <property type="evidence" value="ECO:0007669"/>
    <property type="project" value="InterPro"/>
</dbReference>
<keyword evidence="9" id="KW-0902">Two-component regulatory system</keyword>
<dbReference type="OrthoDB" id="9780487at2"/>
<dbReference type="EC" id="2.7.13.3" evidence="3"/>
<dbReference type="SMART" id="SM00387">
    <property type="entry name" value="HATPase_c"/>
    <property type="match status" value="1"/>
</dbReference>
<keyword evidence="7 13" id="KW-0418">Kinase</keyword>
<evidence type="ECO:0000256" key="9">
    <source>
        <dbReference type="ARBA" id="ARBA00023012"/>
    </source>
</evidence>
<organism evidence="13 14">
    <name type="scientific">Peptoclostridium litorale DSM 5388</name>
    <dbReference type="NCBI Taxonomy" id="1121324"/>
    <lineage>
        <taxon>Bacteria</taxon>
        <taxon>Bacillati</taxon>
        <taxon>Bacillota</taxon>
        <taxon>Clostridia</taxon>
        <taxon>Peptostreptococcales</taxon>
        <taxon>Peptoclostridiaceae</taxon>
        <taxon>Peptoclostridium</taxon>
    </lineage>
</organism>
<dbReference type="PANTHER" id="PTHR45453">
    <property type="entry name" value="PHOSPHATE REGULON SENSOR PROTEIN PHOR"/>
    <property type="match status" value="1"/>
</dbReference>
<feature type="transmembrane region" description="Helical" evidence="11">
    <location>
        <begin position="12"/>
        <end position="31"/>
    </location>
</feature>
<dbReference type="InterPro" id="IPR004358">
    <property type="entry name" value="Sig_transdc_His_kin-like_C"/>
</dbReference>
<dbReference type="eggNOG" id="COG2205">
    <property type="taxonomic scope" value="Bacteria"/>
</dbReference>
<keyword evidence="14" id="KW-1185">Reference proteome</keyword>
<evidence type="ECO:0000256" key="8">
    <source>
        <dbReference type="ARBA" id="ARBA00022989"/>
    </source>
</evidence>
<dbReference type="GO" id="GO:0005886">
    <property type="term" value="C:plasma membrane"/>
    <property type="evidence" value="ECO:0007669"/>
    <property type="project" value="UniProtKB-SubCell"/>
</dbReference>
<evidence type="ECO:0000256" key="7">
    <source>
        <dbReference type="ARBA" id="ARBA00022777"/>
    </source>
</evidence>
<evidence type="ECO:0000259" key="12">
    <source>
        <dbReference type="PROSITE" id="PS50109"/>
    </source>
</evidence>
<keyword evidence="5" id="KW-0808">Transferase</keyword>
<dbReference type="RefSeq" id="WP_038264019.1">
    <property type="nucleotide sequence ID" value="NZ_FSRH01000006.1"/>
</dbReference>
<dbReference type="GO" id="GO:0004721">
    <property type="term" value="F:phosphoprotein phosphatase activity"/>
    <property type="evidence" value="ECO:0007669"/>
    <property type="project" value="TreeGrafter"/>
</dbReference>
<dbReference type="PROSITE" id="PS50109">
    <property type="entry name" value="HIS_KIN"/>
    <property type="match status" value="1"/>
</dbReference>
<keyword evidence="4" id="KW-1003">Cell membrane</keyword>
<dbReference type="InterPro" id="IPR005467">
    <property type="entry name" value="His_kinase_dom"/>
</dbReference>
<evidence type="ECO:0000256" key="3">
    <source>
        <dbReference type="ARBA" id="ARBA00012438"/>
    </source>
</evidence>
<proteinExistence type="predicted"/>
<evidence type="ECO:0000313" key="14">
    <source>
        <dbReference type="Proteomes" id="UP000027946"/>
    </source>
</evidence>
<gene>
    <name evidence="13" type="ORF">CLIT_10c03560</name>
</gene>
<evidence type="ECO:0000256" key="2">
    <source>
        <dbReference type="ARBA" id="ARBA00004651"/>
    </source>
</evidence>
<comment type="catalytic activity">
    <reaction evidence="1">
        <text>ATP + protein L-histidine = ADP + protein N-phospho-L-histidine.</text>
        <dbReference type="EC" id="2.7.13.3"/>
    </reaction>
</comment>
<feature type="transmembrane region" description="Helical" evidence="11">
    <location>
        <begin position="37"/>
        <end position="55"/>
    </location>
</feature>
<evidence type="ECO:0000256" key="1">
    <source>
        <dbReference type="ARBA" id="ARBA00000085"/>
    </source>
</evidence>
<evidence type="ECO:0000256" key="11">
    <source>
        <dbReference type="SAM" id="Phobius"/>
    </source>
</evidence>
<feature type="domain" description="Histidine kinase" evidence="12">
    <location>
        <begin position="126"/>
        <end position="332"/>
    </location>
</feature>
<dbReference type="Pfam" id="PF02518">
    <property type="entry name" value="HATPase_c"/>
    <property type="match status" value="1"/>
</dbReference>
<dbReference type="InterPro" id="IPR003594">
    <property type="entry name" value="HATPase_dom"/>
</dbReference>
<dbReference type="InterPro" id="IPR036097">
    <property type="entry name" value="HisK_dim/P_sf"/>
</dbReference>
<dbReference type="Gene3D" id="3.30.565.10">
    <property type="entry name" value="Histidine kinase-like ATPase, C-terminal domain"/>
    <property type="match status" value="1"/>
</dbReference>